<feature type="region of interest" description="Disordered" evidence="1">
    <location>
        <begin position="1"/>
        <end position="23"/>
    </location>
</feature>
<dbReference type="EMBL" id="OZ035842">
    <property type="protein sequence ID" value="CAL1595604.1"/>
    <property type="molecule type" value="Genomic_DNA"/>
</dbReference>
<evidence type="ECO:0000313" key="3">
    <source>
        <dbReference type="Proteomes" id="UP001497482"/>
    </source>
</evidence>
<name>A0AAV2L147_KNICA</name>
<dbReference type="Proteomes" id="UP001497482">
    <property type="component" value="Chromosome 20"/>
</dbReference>
<protein>
    <submittedName>
        <fullName evidence="2">Uncharacterized protein</fullName>
    </submittedName>
</protein>
<sequence>MDVQCREERRAETDGGSEGRERVIQGSIITHTDLTPASHQSEQDTENSRWLAHFFCPCVFWTHQADTTGFRGEGMAAQRRAKPRARLQDCDSPDAQPVGGFCVFELGPSCRAPPSDAACTMWTGSSGARLPLRTPRC</sequence>
<dbReference type="AlphaFoldDB" id="A0AAV2L147"/>
<evidence type="ECO:0000313" key="2">
    <source>
        <dbReference type="EMBL" id="CAL1595604.1"/>
    </source>
</evidence>
<evidence type="ECO:0000256" key="1">
    <source>
        <dbReference type="SAM" id="MobiDB-lite"/>
    </source>
</evidence>
<gene>
    <name evidence="2" type="ORF">KC01_LOCUS24383</name>
</gene>
<proteinExistence type="predicted"/>
<reference evidence="2 3" key="1">
    <citation type="submission" date="2024-04" db="EMBL/GenBank/DDBJ databases">
        <authorList>
            <person name="Waldvogel A.-M."/>
            <person name="Schoenle A."/>
        </authorList>
    </citation>
    <scope>NUCLEOTIDE SEQUENCE [LARGE SCALE GENOMIC DNA]</scope>
</reference>
<accession>A0AAV2L147</accession>
<keyword evidence="3" id="KW-1185">Reference proteome</keyword>
<organism evidence="2 3">
    <name type="scientific">Knipowitschia caucasica</name>
    <name type="common">Caucasian dwarf goby</name>
    <name type="synonym">Pomatoschistus caucasicus</name>
    <dbReference type="NCBI Taxonomy" id="637954"/>
    <lineage>
        <taxon>Eukaryota</taxon>
        <taxon>Metazoa</taxon>
        <taxon>Chordata</taxon>
        <taxon>Craniata</taxon>
        <taxon>Vertebrata</taxon>
        <taxon>Euteleostomi</taxon>
        <taxon>Actinopterygii</taxon>
        <taxon>Neopterygii</taxon>
        <taxon>Teleostei</taxon>
        <taxon>Neoteleostei</taxon>
        <taxon>Acanthomorphata</taxon>
        <taxon>Gobiaria</taxon>
        <taxon>Gobiiformes</taxon>
        <taxon>Gobioidei</taxon>
        <taxon>Gobiidae</taxon>
        <taxon>Gobiinae</taxon>
        <taxon>Knipowitschia</taxon>
    </lineage>
</organism>